<feature type="transmembrane region" description="Helical" evidence="6">
    <location>
        <begin position="329"/>
        <end position="348"/>
    </location>
</feature>
<feature type="region of interest" description="Disordered" evidence="5">
    <location>
        <begin position="1"/>
        <end position="58"/>
    </location>
</feature>
<dbReference type="Proteomes" id="UP001589610">
    <property type="component" value="Unassembled WGS sequence"/>
</dbReference>
<reference evidence="8 9" key="1">
    <citation type="submission" date="2024-09" db="EMBL/GenBank/DDBJ databases">
        <authorList>
            <person name="Sun Q."/>
            <person name="Mori K."/>
        </authorList>
    </citation>
    <scope>NUCLEOTIDE SEQUENCE [LARGE SCALE GENOMIC DNA]</scope>
    <source>
        <strain evidence="8 9">JCM 3028</strain>
    </source>
</reference>
<comment type="subcellular location">
    <subcellularLocation>
        <location evidence="1">Cell membrane</location>
        <topology evidence="1">Multi-pass membrane protein</topology>
    </subcellularLocation>
</comment>
<feature type="compositionally biased region" description="Basic and acidic residues" evidence="5">
    <location>
        <begin position="25"/>
        <end position="35"/>
    </location>
</feature>
<feature type="transmembrane region" description="Helical" evidence="6">
    <location>
        <begin position="360"/>
        <end position="378"/>
    </location>
</feature>
<feature type="region of interest" description="Disordered" evidence="5">
    <location>
        <begin position="245"/>
        <end position="286"/>
    </location>
</feature>
<evidence type="ECO:0000256" key="3">
    <source>
        <dbReference type="ARBA" id="ARBA00022989"/>
    </source>
</evidence>
<feature type="transmembrane region" description="Helical" evidence="6">
    <location>
        <begin position="384"/>
        <end position="407"/>
    </location>
</feature>
<organism evidence="8 9">
    <name type="scientific">Streptosporangium vulgare</name>
    <dbReference type="NCBI Taxonomy" id="46190"/>
    <lineage>
        <taxon>Bacteria</taxon>
        <taxon>Bacillati</taxon>
        <taxon>Actinomycetota</taxon>
        <taxon>Actinomycetes</taxon>
        <taxon>Streptosporangiales</taxon>
        <taxon>Streptosporangiaceae</taxon>
        <taxon>Streptosporangium</taxon>
    </lineage>
</organism>
<feature type="transmembrane region" description="Helical" evidence="6">
    <location>
        <begin position="127"/>
        <end position="150"/>
    </location>
</feature>
<gene>
    <name evidence="8" type="ORF">ACFFRH_39410</name>
</gene>
<feature type="transmembrane region" description="Helical" evidence="6">
    <location>
        <begin position="191"/>
        <end position="213"/>
    </location>
</feature>
<dbReference type="InterPro" id="IPR020846">
    <property type="entry name" value="MFS_dom"/>
</dbReference>
<dbReference type="InterPro" id="IPR052714">
    <property type="entry name" value="MFS_Exporter"/>
</dbReference>
<evidence type="ECO:0000313" key="8">
    <source>
        <dbReference type="EMBL" id="MFB9681582.1"/>
    </source>
</evidence>
<keyword evidence="3 6" id="KW-1133">Transmembrane helix</keyword>
<evidence type="ECO:0000256" key="6">
    <source>
        <dbReference type="SAM" id="Phobius"/>
    </source>
</evidence>
<evidence type="ECO:0000256" key="1">
    <source>
        <dbReference type="ARBA" id="ARBA00004651"/>
    </source>
</evidence>
<keyword evidence="9" id="KW-1185">Reference proteome</keyword>
<dbReference type="RefSeq" id="WP_386162685.1">
    <property type="nucleotide sequence ID" value="NZ_JBHMBS010000035.1"/>
</dbReference>
<feature type="compositionally biased region" description="Basic and acidic residues" evidence="5">
    <location>
        <begin position="46"/>
        <end position="58"/>
    </location>
</feature>
<keyword evidence="4 6" id="KW-0472">Membrane</keyword>
<dbReference type="Gene3D" id="1.20.1250.20">
    <property type="entry name" value="MFS general substrate transporter like domains"/>
    <property type="match status" value="1"/>
</dbReference>
<proteinExistence type="predicted"/>
<accession>A0ABV5TR32</accession>
<dbReference type="PANTHER" id="PTHR23531">
    <property type="entry name" value="QUINOLENE RESISTANCE PROTEIN NORA"/>
    <property type="match status" value="1"/>
</dbReference>
<dbReference type="PROSITE" id="PS50850">
    <property type="entry name" value="MFS"/>
    <property type="match status" value="1"/>
</dbReference>
<dbReference type="InterPro" id="IPR036259">
    <property type="entry name" value="MFS_trans_sf"/>
</dbReference>
<name>A0ABV5TR32_9ACTN</name>
<feature type="transmembrane region" description="Helical" evidence="6">
    <location>
        <begin position="62"/>
        <end position="84"/>
    </location>
</feature>
<comment type="caution">
    <text evidence="8">The sequence shown here is derived from an EMBL/GenBank/DDBJ whole genome shotgun (WGS) entry which is preliminary data.</text>
</comment>
<feature type="domain" description="Major facilitator superfamily (MFS) profile" evidence="7">
    <location>
        <begin position="66"/>
        <end position="472"/>
    </location>
</feature>
<keyword evidence="2 6" id="KW-0812">Transmembrane</keyword>
<feature type="transmembrane region" description="Helical" evidence="6">
    <location>
        <begin position="156"/>
        <end position="179"/>
    </location>
</feature>
<dbReference type="EMBL" id="JBHMBS010000035">
    <property type="protein sequence ID" value="MFB9681582.1"/>
    <property type="molecule type" value="Genomic_DNA"/>
</dbReference>
<feature type="transmembrane region" description="Helical" evidence="6">
    <location>
        <begin position="90"/>
        <end position="115"/>
    </location>
</feature>
<dbReference type="SUPFAM" id="SSF103473">
    <property type="entry name" value="MFS general substrate transporter"/>
    <property type="match status" value="1"/>
</dbReference>
<evidence type="ECO:0000256" key="5">
    <source>
        <dbReference type="SAM" id="MobiDB-lite"/>
    </source>
</evidence>
<evidence type="ECO:0000313" key="9">
    <source>
        <dbReference type="Proteomes" id="UP001589610"/>
    </source>
</evidence>
<feature type="transmembrane region" description="Helical" evidence="6">
    <location>
        <begin position="301"/>
        <end position="323"/>
    </location>
</feature>
<feature type="transmembrane region" description="Helical" evidence="6">
    <location>
        <begin position="419"/>
        <end position="440"/>
    </location>
</feature>
<dbReference type="InterPro" id="IPR011701">
    <property type="entry name" value="MFS"/>
</dbReference>
<protein>
    <submittedName>
        <fullName evidence="8">MFS transporter</fullName>
    </submittedName>
</protein>
<evidence type="ECO:0000259" key="7">
    <source>
        <dbReference type="PROSITE" id="PS50850"/>
    </source>
</evidence>
<dbReference type="Pfam" id="PF07690">
    <property type="entry name" value="MFS_1"/>
    <property type="match status" value="1"/>
</dbReference>
<sequence length="474" mass="47827">MTHHRSTADETREDAGETRGNTTGAREDREETREEPWEDAAQTRGDGGEAQEKGTRVPDPRILSRPVVLLLVASLGALGGFYLLAPVVPLYAATSGAGGVGAGLATGTMMLGTVLTEFAAPGLLRAYGYRTVMALGLFLLGAPALLLPASASMPPVLGICLARGAGLGLVVVAGAALMAELVPADRRGEGLGLYGVAVGIPSIACLPLGLWLSEHIGHGPVFVAGAASALLGLAAVPGLPSLRARAEKHGGSQGETRNGTRGGSRSETHDGIGSGPRSGSRSGTRGGILGVLRDGGVARPAIVFAMVTPAAGVLLTFLPLAAPEGSYDLVALALLTQSCVTPLARWAAGRYGDRHGSARLLVPAVLAAALGTAGLFWVDVPLAMIVGMGLFGAGFGMAQNATLALMFERAPESAFGQVSAAWNLAYDAGLGAGAVGFGLLAGAVGYPVGFAVTAAVLFTALAPALYDRAGLRTR</sequence>
<evidence type="ECO:0000256" key="2">
    <source>
        <dbReference type="ARBA" id="ARBA00022692"/>
    </source>
</evidence>
<feature type="compositionally biased region" description="Polar residues" evidence="5">
    <location>
        <begin position="254"/>
        <end position="263"/>
    </location>
</feature>
<dbReference type="PANTHER" id="PTHR23531:SF1">
    <property type="entry name" value="QUINOLENE RESISTANCE PROTEIN NORA"/>
    <property type="match status" value="1"/>
</dbReference>
<evidence type="ECO:0000256" key="4">
    <source>
        <dbReference type="ARBA" id="ARBA00023136"/>
    </source>
</evidence>
<feature type="transmembrane region" description="Helical" evidence="6">
    <location>
        <begin position="446"/>
        <end position="466"/>
    </location>
</feature>
<feature type="compositionally biased region" description="Basic and acidic residues" evidence="5">
    <location>
        <begin position="1"/>
        <end position="17"/>
    </location>
</feature>
<feature type="transmembrane region" description="Helical" evidence="6">
    <location>
        <begin position="219"/>
        <end position="239"/>
    </location>
</feature>